<proteinExistence type="predicted"/>
<keyword evidence="2" id="KW-1185">Reference proteome</keyword>
<protein>
    <recommendedName>
        <fullName evidence="3">AlpA family phage regulatory protein</fullName>
    </recommendedName>
</protein>
<evidence type="ECO:0000313" key="1">
    <source>
        <dbReference type="EMBL" id="OBS10154.1"/>
    </source>
</evidence>
<sequence length="61" mass="6848">MQSHRIIRNKAAWNYLGISSSTYWRLIKAGELPAPVQISKQASGQPEHVLVSFIERRAGAK</sequence>
<evidence type="ECO:0000313" key="2">
    <source>
        <dbReference type="Proteomes" id="UP000029273"/>
    </source>
</evidence>
<gene>
    <name evidence="1" type="ORF">Thpro_021204</name>
</gene>
<reference evidence="1 2" key="1">
    <citation type="journal article" date="2014" name="Genome Announc.">
        <title>Draft Genome Sequence of the Iron-Oxidizing, Acidophilic, and Halotolerant 'Thiobacillus prosperus' Type Strain DSM 5130.</title>
        <authorList>
            <person name="Ossandon F.J."/>
            <person name="Cardenas J.P."/>
            <person name="Corbett M."/>
            <person name="Quatrini R."/>
            <person name="Holmes D.S."/>
            <person name="Watkin E."/>
        </authorList>
    </citation>
    <scope>NUCLEOTIDE SEQUENCE [LARGE SCALE GENOMIC DNA]</scope>
    <source>
        <strain evidence="1 2">DSM 5130</strain>
    </source>
</reference>
<dbReference type="InterPro" id="IPR010260">
    <property type="entry name" value="AlpA"/>
</dbReference>
<evidence type="ECO:0008006" key="3">
    <source>
        <dbReference type="Google" id="ProtNLM"/>
    </source>
</evidence>
<dbReference type="EMBL" id="JQSG02000002">
    <property type="protein sequence ID" value="OBS10154.1"/>
    <property type="molecule type" value="Genomic_DNA"/>
</dbReference>
<dbReference type="Pfam" id="PF05930">
    <property type="entry name" value="Phage_AlpA"/>
    <property type="match status" value="1"/>
</dbReference>
<dbReference type="Proteomes" id="UP000029273">
    <property type="component" value="Unassembled WGS sequence"/>
</dbReference>
<comment type="caution">
    <text evidence="1">The sequence shown here is derived from an EMBL/GenBank/DDBJ whole genome shotgun (WGS) entry which is preliminary data.</text>
</comment>
<accession>A0A1A6C6G3</accession>
<name>A0A1A6C6G3_9GAMM</name>
<dbReference type="RefSeq" id="WP_038088427.1">
    <property type="nucleotide sequence ID" value="NZ_JQSG02000002.1"/>
</dbReference>
<organism evidence="1 2">
    <name type="scientific">Acidihalobacter prosperus</name>
    <dbReference type="NCBI Taxonomy" id="160660"/>
    <lineage>
        <taxon>Bacteria</taxon>
        <taxon>Pseudomonadati</taxon>
        <taxon>Pseudomonadota</taxon>
        <taxon>Gammaproteobacteria</taxon>
        <taxon>Chromatiales</taxon>
        <taxon>Ectothiorhodospiraceae</taxon>
        <taxon>Acidihalobacter</taxon>
    </lineage>
</organism>
<dbReference type="AlphaFoldDB" id="A0A1A6C6G3"/>